<sequence length="57" mass="6341">MQSSVGPADFHLFGRACNRGSFITSTTGCNDLDKSRLFDMLCLTSVHPNRQTLHRLS</sequence>
<name>A0A0A9FLM1_ARUDO</name>
<dbReference type="AlphaFoldDB" id="A0A0A9FLM1"/>
<dbReference type="EMBL" id="GBRH01183981">
    <property type="protein sequence ID" value="JAE13915.1"/>
    <property type="molecule type" value="Transcribed_RNA"/>
</dbReference>
<protein>
    <submittedName>
        <fullName evidence="1">Uncharacterized protein</fullName>
    </submittedName>
</protein>
<proteinExistence type="predicted"/>
<reference evidence="1" key="2">
    <citation type="journal article" date="2015" name="Data Brief">
        <title>Shoot transcriptome of the giant reed, Arundo donax.</title>
        <authorList>
            <person name="Barrero R.A."/>
            <person name="Guerrero F.D."/>
            <person name="Moolhuijzen P."/>
            <person name="Goolsby J.A."/>
            <person name="Tidwell J."/>
            <person name="Bellgard S.E."/>
            <person name="Bellgard M.I."/>
        </authorList>
    </citation>
    <scope>NUCLEOTIDE SEQUENCE</scope>
    <source>
        <tissue evidence="1">Shoot tissue taken approximately 20 cm above the soil surface</tissue>
    </source>
</reference>
<accession>A0A0A9FLM1</accession>
<reference evidence="1" key="1">
    <citation type="submission" date="2014-09" db="EMBL/GenBank/DDBJ databases">
        <authorList>
            <person name="Magalhaes I.L.F."/>
            <person name="Oliveira U."/>
            <person name="Santos F.R."/>
            <person name="Vidigal T.H.D.A."/>
            <person name="Brescovit A.D."/>
            <person name="Santos A.J."/>
        </authorList>
    </citation>
    <scope>NUCLEOTIDE SEQUENCE</scope>
    <source>
        <tissue evidence="1">Shoot tissue taken approximately 20 cm above the soil surface</tissue>
    </source>
</reference>
<organism evidence="1">
    <name type="scientific">Arundo donax</name>
    <name type="common">Giant reed</name>
    <name type="synonym">Donax arundinaceus</name>
    <dbReference type="NCBI Taxonomy" id="35708"/>
    <lineage>
        <taxon>Eukaryota</taxon>
        <taxon>Viridiplantae</taxon>
        <taxon>Streptophyta</taxon>
        <taxon>Embryophyta</taxon>
        <taxon>Tracheophyta</taxon>
        <taxon>Spermatophyta</taxon>
        <taxon>Magnoliopsida</taxon>
        <taxon>Liliopsida</taxon>
        <taxon>Poales</taxon>
        <taxon>Poaceae</taxon>
        <taxon>PACMAD clade</taxon>
        <taxon>Arundinoideae</taxon>
        <taxon>Arundineae</taxon>
        <taxon>Arundo</taxon>
    </lineage>
</organism>
<evidence type="ECO:0000313" key="1">
    <source>
        <dbReference type="EMBL" id="JAE13915.1"/>
    </source>
</evidence>